<proteinExistence type="predicted"/>
<protein>
    <submittedName>
        <fullName evidence="2">Transcriptional regulator PpsR</fullName>
    </submittedName>
</protein>
<dbReference type="InterPro" id="IPR052155">
    <property type="entry name" value="Biofilm_reg_signaling"/>
</dbReference>
<dbReference type="Pfam" id="PF13426">
    <property type="entry name" value="PAS_9"/>
    <property type="match status" value="1"/>
</dbReference>
<dbReference type="RefSeq" id="WP_316781854.1">
    <property type="nucleotide sequence ID" value="NZ_JASMWN010000027.1"/>
</dbReference>
<sequence>MTRQSSRFDTLRAGELPVTTSVDRLVEQSSDIAIMVTHSGSVEGISVNPECAGLGCLDHWVGREFHDFLTIESREKYAERSKAVLNDPDMVPRSMQLNHVDNAVWEFPIRYTLHRVNGRDSLLLLGRDMQPIAEIQQRLVAEQTARERDLQKIRSSETFFRVTLEASETPLLLVEPESGRIRDLNSAAATLLGSKVDTLSGGSFAQAFEGRSKSDLMESLRAAASAEEMKVLELVARRSGRQLTAFAQYFRAAGELHLLCRLALVDETDPASPEVTQSLAALFAEASDAIVFVDSKGLIRDANEAFLILTDAAQIRDVKAKSIGEFLARGSVDLKLIVDTAMKKGRLRNYATQIQSAVGTRANVDVSAVRLRRRGGDLGFGLIIRDVTPREVVETEAASSVMSEEAMRNVMDLVGTASLKTLVSATSDVVEKMCIETAVKLTGNNRVAASEMLGLSRQSLYVKLRKHGLLSSEPEAD</sequence>
<evidence type="ECO:0000313" key="3">
    <source>
        <dbReference type="Proteomes" id="UP001255416"/>
    </source>
</evidence>
<name>A0ABU3VKC2_9RHOB</name>
<comment type="caution">
    <text evidence="2">The sequence shown here is derived from an EMBL/GenBank/DDBJ whole genome shotgun (WGS) entry which is preliminary data.</text>
</comment>
<organism evidence="2 3">
    <name type="scientific">Sedimentitalea todarodis</name>
    <dbReference type="NCBI Taxonomy" id="1631240"/>
    <lineage>
        <taxon>Bacteria</taxon>
        <taxon>Pseudomonadati</taxon>
        <taxon>Pseudomonadota</taxon>
        <taxon>Alphaproteobacteria</taxon>
        <taxon>Rhodobacterales</taxon>
        <taxon>Paracoccaceae</taxon>
        <taxon>Sedimentitalea</taxon>
    </lineage>
</organism>
<dbReference type="PRINTS" id="PR01590">
    <property type="entry name" value="HTHFIS"/>
</dbReference>
<evidence type="ECO:0000259" key="1">
    <source>
        <dbReference type="PROSITE" id="PS50112"/>
    </source>
</evidence>
<dbReference type="PANTHER" id="PTHR44757:SF2">
    <property type="entry name" value="BIOFILM ARCHITECTURE MAINTENANCE PROTEIN MBAA"/>
    <property type="match status" value="1"/>
</dbReference>
<feature type="domain" description="PAS" evidence="1">
    <location>
        <begin position="156"/>
        <end position="227"/>
    </location>
</feature>
<dbReference type="InterPro" id="IPR000014">
    <property type="entry name" value="PAS"/>
</dbReference>
<dbReference type="SUPFAM" id="SSF55785">
    <property type="entry name" value="PYP-like sensor domain (PAS domain)"/>
    <property type="match status" value="2"/>
</dbReference>
<gene>
    <name evidence="2" type="primary">ppsR</name>
    <name evidence="2" type="ORF">QO231_22610</name>
</gene>
<dbReference type="InterPro" id="IPR002197">
    <property type="entry name" value="HTH_Fis"/>
</dbReference>
<dbReference type="Gene3D" id="3.30.450.20">
    <property type="entry name" value="PAS domain"/>
    <property type="match status" value="3"/>
</dbReference>
<keyword evidence="3" id="KW-1185">Reference proteome</keyword>
<dbReference type="SUPFAM" id="SSF46689">
    <property type="entry name" value="Homeodomain-like"/>
    <property type="match status" value="1"/>
</dbReference>
<dbReference type="NCBIfam" id="TIGR00229">
    <property type="entry name" value="sensory_box"/>
    <property type="match status" value="1"/>
</dbReference>
<dbReference type="EMBL" id="JASMWN010000027">
    <property type="protein sequence ID" value="MDU9006634.1"/>
    <property type="molecule type" value="Genomic_DNA"/>
</dbReference>
<dbReference type="InterPro" id="IPR011785">
    <property type="entry name" value="Tscrpt_reg_PpsR-CrtJ"/>
</dbReference>
<dbReference type="InterPro" id="IPR009057">
    <property type="entry name" value="Homeodomain-like_sf"/>
</dbReference>
<dbReference type="InterPro" id="IPR013767">
    <property type="entry name" value="PAS_fold"/>
</dbReference>
<dbReference type="InterPro" id="IPR035965">
    <property type="entry name" value="PAS-like_dom_sf"/>
</dbReference>
<accession>A0ABU3VKC2</accession>
<dbReference type="CDD" id="cd00130">
    <property type="entry name" value="PAS"/>
    <property type="match status" value="2"/>
</dbReference>
<dbReference type="Gene3D" id="1.10.10.60">
    <property type="entry name" value="Homeodomain-like"/>
    <property type="match status" value="1"/>
</dbReference>
<dbReference type="Pfam" id="PF00989">
    <property type="entry name" value="PAS"/>
    <property type="match status" value="1"/>
</dbReference>
<dbReference type="PANTHER" id="PTHR44757">
    <property type="entry name" value="DIGUANYLATE CYCLASE DGCP"/>
    <property type="match status" value="1"/>
</dbReference>
<reference evidence="3" key="1">
    <citation type="submission" date="2023-05" db="EMBL/GenBank/DDBJ databases">
        <title>Sedimentitalea sp. nov. JM2-8.</title>
        <authorList>
            <person name="Huang J."/>
        </authorList>
    </citation>
    <scope>NUCLEOTIDE SEQUENCE [LARGE SCALE GENOMIC DNA]</scope>
    <source>
        <strain evidence="3">KHS03</strain>
    </source>
</reference>
<dbReference type="Proteomes" id="UP001255416">
    <property type="component" value="Unassembled WGS sequence"/>
</dbReference>
<evidence type="ECO:0000313" key="2">
    <source>
        <dbReference type="EMBL" id="MDU9006634.1"/>
    </source>
</evidence>
<dbReference type="SMART" id="SM00091">
    <property type="entry name" value="PAS"/>
    <property type="match status" value="2"/>
</dbReference>
<dbReference type="PROSITE" id="PS50112">
    <property type="entry name" value="PAS"/>
    <property type="match status" value="1"/>
</dbReference>
<dbReference type="NCBIfam" id="TIGR02040">
    <property type="entry name" value="PpsR-CrtJ"/>
    <property type="match status" value="1"/>
</dbReference>
<dbReference type="Pfam" id="PF02954">
    <property type="entry name" value="HTH_8"/>
    <property type="match status" value="1"/>
</dbReference>